<protein>
    <submittedName>
        <fullName evidence="3">Oxidoreductase</fullName>
    </submittedName>
</protein>
<evidence type="ECO:0000256" key="2">
    <source>
        <dbReference type="ARBA" id="ARBA00023002"/>
    </source>
</evidence>
<accession>A0A3B0UJ92</accession>
<dbReference type="InterPro" id="IPR036291">
    <property type="entry name" value="NAD(P)-bd_dom_sf"/>
</dbReference>
<dbReference type="PANTHER" id="PTHR42901">
    <property type="entry name" value="ALCOHOL DEHYDROGENASE"/>
    <property type="match status" value="1"/>
</dbReference>
<dbReference type="AlphaFoldDB" id="A0A3B0UJ92"/>
<dbReference type="Gene3D" id="3.40.50.720">
    <property type="entry name" value="NAD(P)-binding Rossmann-like Domain"/>
    <property type="match status" value="1"/>
</dbReference>
<dbReference type="PANTHER" id="PTHR42901:SF1">
    <property type="entry name" value="ALCOHOL DEHYDROGENASE"/>
    <property type="match status" value="1"/>
</dbReference>
<dbReference type="InterPro" id="IPR020904">
    <property type="entry name" value="Sc_DH/Rdtase_CS"/>
</dbReference>
<dbReference type="PROSITE" id="PS00061">
    <property type="entry name" value="ADH_SHORT"/>
    <property type="match status" value="1"/>
</dbReference>
<dbReference type="CDD" id="cd05233">
    <property type="entry name" value="SDR_c"/>
    <property type="match status" value="1"/>
</dbReference>
<evidence type="ECO:0000313" key="3">
    <source>
        <dbReference type="EMBL" id="VAW28403.1"/>
    </source>
</evidence>
<dbReference type="Pfam" id="PF00106">
    <property type="entry name" value="adh_short"/>
    <property type="match status" value="1"/>
</dbReference>
<sequence length="234" mass="25565">MKSNIVVTGGTKGIGRAIINLFADKGFDIITCSRSQADLEGLEAEINTKYPQVTITSMVADLSVKEEAIIFSDFVKSTVHELKVLVNNSGAFVPGTITEEKDGDFEIMMDTNLSSAYHITRSLISSVKQAKGHIFNMCSTASIMPYVNGGSYCISKYALLGLTKVLREEMKPFEVRVTAIMPGATYTTSWASSDLPEDRFMKADDVAHAIWGAYAMSSRSVVEEILIRPQLGDI</sequence>
<comment type="similarity">
    <text evidence="1">Belongs to the short-chain dehydrogenases/reductases (SDR) family.</text>
</comment>
<name>A0A3B0UJ92_9ZZZZ</name>
<dbReference type="SUPFAM" id="SSF51735">
    <property type="entry name" value="NAD(P)-binding Rossmann-fold domains"/>
    <property type="match status" value="1"/>
</dbReference>
<dbReference type="EMBL" id="UOES01000396">
    <property type="protein sequence ID" value="VAW28403.1"/>
    <property type="molecule type" value="Genomic_DNA"/>
</dbReference>
<evidence type="ECO:0000256" key="1">
    <source>
        <dbReference type="ARBA" id="ARBA00006484"/>
    </source>
</evidence>
<gene>
    <name evidence="3" type="ORF">MNBD_BACTEROID06-1151</name>
</gene>
<dbReference type="InterPro" id="IPR002347">
    <property type="entry name" value="SDR_fam"/>
</dbReference>
<organism evidence="3">
    <name type="scientific">hydrothermal vent metagenome</name>
    <dbReference type="NCBI Taxonomy" id="652676"/>
    <lineage>
        <taxon>unclassified sequences</taxon>
        <taxon>metagenomes</taxon>
        <taxon>ecological metagenomes</taxon>
    </lineage>
</organism>
<dbReference type="PRINTS" id="PR00080">
    <property type="entry name" value="SDRFAMILY"/>
</dbReference>
<keyword evidence="2" id="KW-0560">Oxidoreductase</keyword>
<dbReference type="PRINTS" id="PR00081">
    <property type="entry name" value="GDHRDH"/>
</dbReference>
<reference evidence="3" key="1">
    <citation type="submission" date="2018-06" db="EMBL/GenBank/DDBJ databases">
        <authorList>
            <person name="Zhirakovskaya E."/>
        </authorList>
    </citation>
    <scope>NUCLEOTIDE SEQUENCE</scope>
</reference>
<proteinExistence type="inferred from homology"/>
<dbReference type="GO" id="GO:0016491">
    <property type="term" value="F:oxidoreductase activity"/>
    <property type="evidence" value="ECO:0007669"/>
    <property type="project" value="UniProtKB-KW"/>
</dbReference>